<reference evidence="2 3" key="1">
    <citation type="journal article" date="2024" name="J Genomics">
        <title>Draft genome sequencing and assembly of Favolaschia claudopus CIRM-BRFM 2984 isolated from oak limbs.</title>
        <authorList>
            <person name="Navarro D."/>
            <person name="Drula E."/>
            <person name="Chaduli D."/>
            <person name="Cazenave R."/>
            <person name="Ahrendt S."/>
            <person name="Wang J."/>
            <person name="Lipzen A."/>
            <person name="Daum C."/>
            <person name="Barry K."/>
            <person name="Grigoriev I.V."/>
            <person name="Favel A."/>
            <person name="Rosso M.N."/>
            <person name="Martin F."/>
        </authorList>
    </citation>
    <scope>NUCLEOTIDE SEQUENCE [LARGE SCALE GENOMIC DNA]</scope>
    <source>
        <strain evidence="2 3">CIRM-BRFM 2984</strain>
    </source>
</reference>
<feature type="region of interest" description="Disordered" evidence="1">
    <location>
        <begin position="1"/>
        <end position="42"/>
    </location>
</feature>
<name>A0AAV9ZHY8_9AGAR</name>
<dbReference type="EMBL" id="JAWWNJ010000149">
    <property type="protein sequence ID" value="KAK6981504.1"/>
    <property type="molecule type" value="Genomic_DNA"/>
</dbReference>
<sequence>MKAPHTDSRTVAPTSERRPNPHASSRPLSPLNIGLKPKPESDEMVPTLRWSLKTTVPFLRPGLIPASPLTSAFLAKERKSTSFPPLRLPSSCLYNRSSGTVEGHLGLHVVRVRTRPGSPWIVRVCRAHPASPQPCPGLGFCHREMGRLFRVCRCFIGSLGMVTGRTVHGVVRSSQELDLGYEFDGEEMNRSGPRSPLSYRGFFSLLLFKPDSGKALSVSSLQHC</sequence>
<accession>A0AAV9ZHY8</accession>
<proteinExistence type="predicted"/>
<dbReference type="AlphaFoldDB" id="A0AAV9ZHY8"/>
<evidence type="ECO:0000313" key="2">
    <source>
        <dbReference type="EMBL" id="KAK6981504.1"/>
    </source>
</evidence>
<comment type="caution">
    <text evidence="2">The sequence shown here is derived from an EMBL/GenBank/DDBJ whole genome shotgun (WGS) entry which is preliminary data.</text>
</comment>
<gene>
    <name evidence="2" type="ORF">R3P38DRAFT_3459917</name>
</gene>
<keyword evidence="3" id="KW-1185">Reference proteome</keyword>
<evidence type="ECO:0000256" key="1">
    <source>
        <dbReference type="SAM" id="MobiDB-lite"/>
    </source>
</evidence>
<protein>
    <submittedName>
        <fullName evidence="2">Uncharacterized protein</fullName>
    </submittedName>
</protein>
<organism evidence="2 3">
    <name type="scientific">Favolaschia claudopus</name>
    <dbReference type="NCBI Taxonomy" id="2862362"/>
    <lineage>
        <taxon>Eukaryota</taxon>
        <taxon>Fungi</taxon>
        <taxon>Dikarya</taxon>
        <taxon>Basidiomycota</taxon>
        <taxon>Agaricomycotina</taxon>
        <taxon>Agaricomycetes</taxon>
        <taxon>Agaricomycetidae</taxon>
        <taxon>Agaricales</taxon>
        <taxon>Marasmiineae</taxon>
        <taxon>Mycenaceae</taxon>
        <taxon>Favolaschia</taxon>
    </lineage>
</organism>
<evidence type="ECO:0000313" key="3">
    <source>
        <dbReference type="Proteomes" id="UP001362999"/>
    </source>
</evidence>
<dbReference type="Proteomes" id="UP001362999">
    <property type="component" value="Unassembled WGS sequence"/>
</dbReference>